<accession>F5XJX0</accession>
<dbReference type="OrthoDB" id="3731377at2"/>
<dbReference type="Proteomes" id="UP000007947">
    <property type="component" value="Chromosome"/>
</dbReference>
<dbReference type="AlphaFoldDB" id="F5XJX0"/>
<evidence type="ECO:0008006" key="4">
    <source>
        <dbReference type="Google" id="ProtNLM"/>
    </source>
</evidence>
<evidence type="ECO:0000256" key="1">
    <source>
        <dbReference type="SAM" id="SignalP"/>
    </source>
</evidence>
<reference evidence="2 3" key="1">
    <citation type="submission" date="2011-05" db="EMBL/GenBank/DDBJ databases">
        <title>Whole genome sequence of Microlunatus phosphovorus NM-1.</title>
        <authorList>
            <person name="Hosoyama A."/>
            <person name="Sasaki K."/>
            <person name="Harada T."/>
            <person name="Igarashi R."/>
            <person name="Kawakoshi A."/>
            <person name="Sasagawa M."/>
            <person name="Fukada J."/>
            <person name="Nakamura S."/>
            <person name="Katano Y."/>
            <person name="Hanada S."/>
            <person name="Kamagata Y."/>
            <person name="Nakamura N."/>
            <person name="Yamazaki S."/>
            <person name="Fujita N."/>
        </authorList>
    </citation>
    <scope>NUCLEOTIDE SEQUENCE [LARGE SCALE GENOMIC DNA]</scope>
    <source>
        <strain evidence="3">ATCC 700054 / DSM 10555 / JCM 9379 / NBRC 101784 / NCIMB 13414 / VKM Ac-1990 / NM-1</strain>
    </source>
</reference>
<proteinExistence type="predicted"/>
<protein>
    <recommendedName>
        <fullName evidence="4">Lipoprotein</fullName>
    </recommendedName>
</protein>
<dbReference type="PROSITE" id="PS51257">
    <property type="entry name" value="PROKAR_LIPOPROTEIN"/>
    <property type="match status" value="1"/>
</dbReference>
<gene>
    <name evidence="2" type="ordered locus">MLP_04520</name>
</gene>
<dbReference type="RefSeq" id="WP_013861355.1">
    <property type="nucleotide sequence ID" value="NC_015635.1"/>
</dbReference>
<evidence type="ECO:0000313" key="3">
    <source>
        <dbReference type="Proteomes" id="UP000007947"/>
    </source>
</evidence>
<dbReference type="STRING" id="1032480.MLP_04520"/>
<sequence>MPLRMWQLRATAVLLGLTMALSACSAPPDTPEKLEGWQQLALPGSMAPTTVIHDGDGALLIGGSRVTNGARSPMLVRMPTDGSDAATSVVRLTPTTSYGEIAELTSISTDDGAITALGAARGGAHANIRWTVWTGTAAGLVDREQTFWTFGGWDVGTLLGVVVDAQGPLVVGTWQGAHGLDGAVWRADGTRWIRQPSPPVLRNTATRQVSPRFVDQQDDGSVSVSGSLLDLTNGVHQSAATWREVDGTWSLSPLPDPGQRSEAWSTACAQTCWSAGIRDGRLAVWSADGLAELPDLPAEDTDAAKVLLSADRVVVVASPEGAGRLLVGHDGTWRFYTAPDGAVQSAALIGSRLYLVVGKEAARKLWVHDLPASR</sequence>
<dbReference type="HOGENOM" id="CLU_731125_0_0_11"/>
<feature type="signal peptide" evidence="1">
    <location>
        <begin position="1"/>
        <end position="25"/>
    </location>
</feature>
<dbReference type="EMBL" id="AP012204">
    <property type="protein sequence ID" value="BAK33466.1"/>
    <property type="molecule type" value="Genomic_DNA"/>
</dbReference>
<dbReference type="eggNOG" id="ENOG5032QYN">
    <property type="taxonomic scope" value="Bacteria"/>
</dbReference>
<organism evidence="2 3">
    <name type="scientific">Microlunatus phosphovorus (strain ATCC 700054 / DSM 10555 / JCM 9379 / NBRC 101784 / NCIMB 13414 / VKM Ac-1990 / NM-1)</name>
    <dbReference type="NCBI Taxonomy" id="1032480"/>
    <lineage>
        <taxon>Bacteria</taxon>
        <taxon>Bacillati</taxon>
        <taxon>Actinomycetota</taxon>
        <taxon>Actinomycetes</taxon>
        <taxon>Propionibacteriales</taxon>
        <taxon>Propionibacteriaceae</taxon>
        <taxon>Microlunatus</taxon>
    </lineage>
</organism>
<name>F5XJX0_MICPN</name>
<evidence type="ECO:0000313" key="2">
    <source>
        <dbReference type="EMBL" id="BAK33466.1"/>
    </source>
</evidence>
<dbReference type="KEGG" id="mph:MLP_04520"/>
<keyword evidence="1" id="KW-0732">Signal</keyword>
<feature type="chain" id="PRO_5003335122" description="Lipoprotein" evidence="1">
    <location>
        <begin position="26"/>
        <end position="374"/>
    </location>
</feature>
<keyword evidence="3" id="KW-1185">Reference proteome</keyword>